<proteinExistence type="predicted"/>
<gene>
    <name evidence="1" type="ORF">FEV09_06795</name>
</gene>
<dbReference type="InterPro" id="IPR036388">
    <property type="entry name" value="WH-like_DNA-bd_sf"/>
</dbReference>
<protein>
    <submittedName>
        <fullName evidence="1">DUF433 domain-containing protein</fullName>
    </submittedName>
</protein>
<dbReference type="RefSeq" id="WP_009626329.1">
    <property type="nucleotide sequence ID" value="NZ_VBTY01000039.1"/>
</dbReference>
<dbReference type="PANTHER" id="PTHR34849:SF3">
    <property type="entry name" value="SSR2962 PROTEIN"/>
    <property type="match status" value="1"/>
</dbReference>
<keyword evidence="2" id="KW-1185">Reference proteome</keyword>
<evidence type="ECO:0000313" key="1">
    <source>
        <dbReference type="EMBL" id="MDG3494263.1"/>
    </source>
</evidence>
<accession>A0A9X4RGY7</accession>
<dbReference type="InterPro" id="IPR009057">
    <property type="entry name" value="Homeodomain-like_sf"/>
</dbReference>
<reference evidence="1" key="1">
    <citation type="submission" date="2019-05" db="EMBL/GenBank/DDBJ databases">
        <title>Whole genome sequencing of Pseudanabaena catenata USMAC16.</title>
        <authorList>
            <person name="Khan Z."/>
            <person name="Omar W.M."/>
            <person name="Convey P."/>
            <person name="Merican F."/>
            <person name="Najimudin N."/>
        </authorList>
    </citation>
    <scope>NUCLEOTIDE SEQUENCE</scope>
    <source>
        <strain evidence="1">USMAC16</strain>
    </source>
</reference>
<dbReference type="Proteomes" id="UP001152872">
    <property type="component" value="Unassembled WGS sequence"/>
</dbReference>
<dbReference type="PANTHER" id="PTHR34849">
    <property type="entry name" value="SSL5025 PROTEIN"/>
    <property type="match status" value="1"/>
</dbReference>
<sequence>MPVTNESLLSRITFDRNILGGKPIIRGMRISVAMILELLSKGAAMQEILEDYPDLEIADIYAALLYAYRLVANEEIFERSVAS</sequence>
<name>A0A9X4RGY7_9CYAN</name>
<dbReference type="EMBL" id="VBTY01000039">
    <property type="protein sequence ID" value="MDG3494263.1"/>
    <property type="molecule type" value="Genomic_DNA"/>
</dbReference>
<comment type="caution">
    <text evidence="1">The sequence shown here is derived from an EMBL/GenBank/DDBJ whole genome shotgun (WGS) entry which is preliminary data.</text>
</comment>
<dbReference type="Gene3D" id="1.10.10.10">
    <property type="entry name" value="Winged helix-like DNA-binding domain superfamily/Winged helix DNA-binding domain"/>
    <property type="match status" value="1"/>
</dbReference>
<dbReference type="AlphaFoldDB" id="A0A9X4RGY7"/>
<organism evidence="1 2">
    <name type="scientific">Pseudanabaena catenata USMAC16</name>
    <dbReference type="NCBI Taxonomy" id="1855837"/>
    <lineage>
        <taxon>Bacteria</taxon>
        <taxon>Bacillati</taxon>
        <taxon>Cyanobacteriota</taxon>
        <taxon>Cyanophyceae</taxon>
        <taxon>Pseudanabaenales</taxon>
        <taxon>Pseudanabaenaceae</taxon>
        <taxon>Pseudanabaena</taxon>
    </lineage>
</organism>
<dbReference type="Pfam" id="PF04255">
    <property type="entry name" value="DUF433"/>
    <property type="match status" value="1"/>
</dbReference>
<dbReference type="InterPro" id="IPR007367">
    <property type="entry name" value="DUF433"/>
</dbReference>
<evidence type="ECO:0000313" key="2">
    <source>
        <dbReference type="Proteomes" id="UP001152872"/>
    </source>
</evidence>
<dbReference type="SUPFAM" id="SSF46689">
    <property type="entry name" value="Homeodomain-like"/>
    <property type="match status" value="1"/>
</dbReference>